<reference evidence="1 2" key="1">
    <citation type="submission" date="2018-10" db="EMBL/GenBank/DDBJ databases">
        <title>Genomic Encyclopedia of Archaeal and Bacterial Type Strains, Phase II (KMG-II): from individual species to whole genera.</title>
        <authorList>
            <person name="Goeker M."/>
        </authorList>
    </citation>
    <scope>NUCLEOTIDE SEQUENCE [LARGE SCALE GENOMIC DNA]</scope>
    <source>
        <strain evidence="1 2">DSM 18602</strain>
    </source>
</reference>
<gene>
    <name evidence="1" type="ORF">BDD43_5164</name>
</gene>
<protein>
    <submittedName>
        <fullName evidence="1">Uncharacterized protein</fullName>
    </submittedName>
</protein>
<comment type="caution">
    <text evidence="1">The sequence shown here is derived from an EMBL/GenBank/DDBJ whole genome shotgun (WGS) entry which is preliminary data.</text>
</comment>
<dbReference type="AlphaFoldDB" id="A0A495J836"/>
<dbReference type="Proteomes" id="UP000268007">
    <property type="component" value="Unassembled WGS sequence"/>
</dbReference>
<dbReference type="OrthoDB" id="791608at2"/>
<evidence type="ECO:0000313" key="2">
    <source>
        <dbReference type="Proteomes" id="UP000268007"/>
    </source>
</evidence>
<proteinExistence type="predicted"/>
<name>A0A495J836_9SPHI</name>
<accession>A0A495J836</accession>
<sequence length="219" mass="25130">MEPLLITKQDFAAYRNLTVNMDDSKRLEPFILEAQRLDLCRMLGKRLYFDMIKYLTSYAAGIAAQTDMAPYQPTADELWFQKLLNGTTYNYTWPDQSTTTKIYAGLKPVLVYLSFARFVRSDNVRSTQSGFVKKTVDFSVQISDKEIQAVASRAEADANAFFTATEDFMADNVTYFRKYLATPGCLPGQFFDTEKRAGTRLTAVKGQNYINQPKRYLRR</sequence>
<dbReference type="InterPro" id="IPR046558">
    <property type="entry name" value="DUF6712"/>
</dbReference>
<evidence type="ECO:0000313" key="1">
    <source>
        <dbReference type="EMBL" id="RKR84911.1"/>
    </source>
</evidence>
<organism evidence="1 2">
    <name type="scientific">Mucilaginibacter gracilis</name>
    <dbReference type="NCBI Taxonomy" id="423350"/>
    <lineage>
        <taxon>Bacteria</taxon>
        <taxon>Pseudomonadati</taxon>
        <taxon>Bacteroidota</taxon>
        <taxon>Sphingobacteriia</taxon>
        <taxon>Sphingobacteriales</taxon>
        <taxon>Sphingobacteriaceae</taxon>
        <taxon>Mucilaginibacter</taxon>
    </lineage>
</organism>
<dbReference type="Pfam" id="PF20459">
    <property type="entry name" value="DUF6712"/>
    <property type="match status" value="1"/>
</dbReference>
<keyword evidence="2" id="KW-1185">Reference proteome</keyword>
<dbReference type="EMBL" id="RBKU01000001">
    <property type="protein sequence ID" value="RKR84911.1"/>
    <property type="molecule type" value="Genomic_DNA"/>
</dbReference>
<dbReference type="RefSeq" id="WP_121200874.1">
    <property type="nucleotide sequence ID" value="NZ_RBKU01000001.1"/>
</dbReference>